<dbReference type="EMBL" id="JACJJL010000047">
    <property type="protein sequence ID" value="MBM6663105.1"/>
    <property type="molecule type" value="Genomic_DNA"/>
</dbReference>
<name>A0A938WPJ2_9BACT</name>
<organism evidence="1 2">
    <name type="scientific">Marseilla massiliensis</name>
    <dbReference type="NCBI Taxonomy" id="1841864"/>
    <lineage>
        <taxon>Bacteria</taxon>
        <taxon>Pseudomonadati</taxon>
        <taxon>Bacteroidota</taxon>
        <taxon>Bacteroidia</taxon>
        <taxon>Bacteroidales</taxon>
        <taxon>Prevotellaceae</taxon>
        <taxon>Marseilla</taxon>
    </lineage>
</organism>
<proteinExistence type="predicted"/>
<dbReference type="SUPFAM" id="SSF50084">
    <property type="entry name" value="Myosin S1 fragment, N-terminal domain"/>
    <property type="match status" value="1"/>
</dbReference>
<evidence type="ECO:0000313" key="1">
    <source>
        <dbReference type="EMBL" id="MBM6663105.1"/>
    </source>
</evidence>
<protein>
    <submittedName>
        <fullName evidence="1">Glyoxalase</fullName>
    </submittedName>
</protein>
<dbReference type="AlphaFoldDB" id="A0A938WPJ2"/>
<reference evidence="1 2" key="1">
    <citation type="journal article" date="2021" name="Sci. Rep.">
        <title>The distribution of antibiotic resistance genes in chicken gut microbiota commensals.</title>
        <authorList>
            <person name="Juricova H."/>
            <person name="Matiasovicova J."/>
            <person name="Kubasova T."/>
            <person name="Cejkova D."/>
            <person name="Rychlik I."/>
        </authorList>
    </citation>
    <scope>NUCLEOTIDE SEQUENCE [LARGE SCALE GENOMIC DNA]</scope>
    <source>
        <strain evidence="1 2">An819</strain>
    </source>
</reference>
<evidence type="ECO:0000313" key="2">
    <source>
        <dbReference type="Proteomes" id="UP000764045"/>
    </source>
</evidence>
<dbReference type="RefSeq" id="WP_087251032.1">
    <property type="nucleotide sequence ID" value="NZ_JACJJL010000047.1"/>
</dbReference>
<accession>A0A938WPJ2</accession>
<gene>
    <name evidence="1" type="ORF">H6B30_15375</name>
</gene>
<comment type="caution">
    <text evidence="1">The sequence shown here is derived from an EMBL/GenBank/DDBJ whole genome shotgun (WGS) entry which is preliminary data.</text>
</comment>
<dbReference type="Proteomes" id="UP000764045">
    <property type="component" value="Unassembled WGS sequence"/>
</dbReference>
<keyword evidence="2" id="KW-1185">Reference proteome</keyword>
<sequence>MYDYDNREEFEDYGKHCWLLTPWKGYRSATIVGQTDKGYIVQVSSGAEIVVYPDEIEIN</sequence>